<comment type="similarity">
    <text evidence="2">Belongs to the UbiA prenyltransferase family.</text>
</comment>
<evidence type="ECO:0000256" key="5">
    <source>
        <dbReference type="ARBA" id="ARBA00022989"/>
    </source>
</evidence>
<evidence type="ECO:0000313" key="8">
    <source>
        <dbReference type="EMBL" id="KAK1378326.1"/>
    </source>
</evidence>
<reference evidence="8" key="1">
    <citation type="submission" date="2023-02" db="EMBL/GenBank/DDBJ databases">
        <title>Genome of toxic invasive species Heracleum sosnowskyi carries increased number of genes despite the absence of recent whole-genome duplications.</title>
        <authorList>
            <person name="Schelkunov M."/>
            <person name="Shtratnikova V."/>
            <person name="Makarenko M."/>
            <person name="Klepikova A."/>
            <person name="Omelchenko D."/>
            <person name="Novikova G."/>
            <person name="Obukhova E."/>
            <person name="Bogdanov V."/>
            <person name="Penin A."/>
            <person name="Logacheva M."/>
        </authorList>
    </citation>
    <scope>NUCLEOTIDE SEQUENCE</scope>
    <source>
        <strain evidence="8">Hsosn_3</strain>
        <tissue evidence="8">Leaf</tissue>
    </source>
</reference>
<feature type="transmembrane region" description="Helical" evidence="7">
    <location>
        <begin position="379"/>
        <end position="397"/>
    </location>
</feature>
<dbReference type="Pfam" id="PF01040">
    <property type="entry name" value="UbiA"/>
    <property type="match status" value="1"/>
</dbReference>
<proteinExistence type="inferred from homology"/>
<evidence type="ECO:0000256" key="6">
    <source>
        <dbReference type="ARBA" id="ARBA00023136"/>
    </source>
</evidence>
<dbReference type="InterPro" id="IPR000537">
    <property type="entry name" value="UbiA_prenyltransferase"/>
</dbReference>
<protein>
    <submittedName>
        <fullName evidence="8">Glycinol 4-dimethylallyltransferase</fullName>
    </submittedName>
</protein>
<evidence type="ECO:0000256" key="1">
    <source>
        <dbReference type="ARBA" id="ARBA00004508"/>
    </source>
</evidence>
<comment type="subcellular location">
    <subcellularLocation>
        <location evidence="1">Plastid</location>
        <location evidence="1">Chloroplast membrane</location>
        <topology evidence="1">Multi-pass membrane protein</topology>
    </subcellularLocation>
</comment>
<name>A0AAD8I485_9APIA</name>
<feature type="transmembrane region" description="Helical" evidence="7">
    <location>
        <begin position="319"/>
        <end position="341"/>
    </location>
</feature>
<keyword evidence="6 7" id="KW-0472">Membrane</keyword>
<dbReference type="Proteomes" id="UP001237642">
    <property type="component" value="Unassembled WGS sequence"/>
</dbReference>
<gene>
    <name evidence="8" type="ORF">POM88_025070</name>
</gene>
<organism evidence="8 9">
    <name type="scientific">Heracleum sosnowskyi</name>
    <dbReference type="NCBI Taxonomy" id="360622"/>
    <lineage>
        <taxon>Eukaryota</taxon>
        <taxon>Viridiplantae</taxon>
        <taxon>Streptophyta</taxon>
        <taxon>Embryophyta</taxon>
        <taxon>Tracheophyta</taxon>
        <taxon>Spermatophyta</taxon>
        <taxon>Magnoliopsida</taxon>
        <taxon>eudicotyledons</taxon>
        <taxon>Gunneridae</taxon>
        <taxon>Pentapetalae</taxon>
        <taxon>asterids</taxon>
        <taxon>campanulids</taxon>
        <taxon>Apiales</taxon>
        <taxon>Apiaceae</taxon>
        <taxon>Apioideae</taxon>
        <taxon>apioid superclade</taxon>
        <taxon>Tordylieae</taxon>
        <taxon>Tordyliinae</taxon>
        <taxon>Heracleum</taxon>
    </lineage>
</organism>
<evidence type="ECO:0000256" key="3">
    <source>
        <dbReference type="ARBA" id="ARBA00022679"/>
    </source>
</evidence>
<sequence length="398" mass="44664">MIQTINSASFSLHLQHGFPASLQQRRRQMLNALQYKEDKFSKVPGLKGSTLNNSFESSYGYKLVRKQKVDRPPSSTQSENEFILQPQDDHIMTFQSSLGMQVALFLRFCRPHSIIGTIIGVTSVSLLPITSIGDLSPAVFTGLLKALIPMACMNTYVTCVNQVADVEIDKINKPHFVLAAGEYTIEQGKAIVAALALMSLGMGIMFKSPPIFAGLLVYFLLGTAYSVELPLLRWKKNPFLAALCLVAVCGLIIPLVAFIHMEKYVLRRQLVFTRSLGFTIFAYILFGIVIALMKDIPDVEGDRVFGIQTFSLLYDKKKVFDHCISIMLTVYGFAMVIGALSSSLQNKLIYVFGHCALGFIFWTRAQSLNLDDNLAVESFYMFFWKLYYVEYVLIHFLG</sequence>
<comment type="caution">
    <text evidence="8">The sequence shown here is derived from an EMBL/GenBank/DDBJ whole genome shotgun (WGS) entry which is preliminary data.</text>
</comment>
<reference evidence="8" key="2">
    <citation type="submission" date="2023-05" db="EMBL/GenBank/DDBJ databases">
        <authorList>
            <person name="Schelkunov M.I."/>
        </authorList>
    </citation>
    <scope>NUCLEOTIDE SEQUENCE</scope>
    <source>
        <strain evidence="8">Hsosn_3</strain>
        <tissue evidence="8">Leaf</tissue>
    </source>
</reference>
<dbReference type="PANTHER" id="PTHR43009:SF7">
    <property type="entry name" value="HOMOGENTISATE GERANYLGERANYLTRANSFERASE, CHLOROPLASTIC"/>
    <property type="match status" value="1"/>
</dbReference>
<evidence type="ECO:0000256" key="7">
    <source>
        <dbReference type="SAM" id="Phobius"/>
    </source>
</evidence>
<dbReference type="FunFam" id="1.10.357.140:FF:000011">
    <property type="entry name" value="Homogentisate phytyltransferase 1"/>
    <property type="match status" value="1"/>
</dbReference>
<keyword evidence="5 7" id="KW-1133">Transmembrane helix</keyword>
<feature type="transmembrane region" description="Helical" evidence="7">
    <location>
        <begin position="239"/>
        <end position="259"/>
    </location>
</feature>
<feature type="transmembrane region" description="Helical" evidence="7">
    <location>
        <begin position="208"/>
        <end position="227"/>
    </location>
</feature>
<dbReference type="PANTHER" id="PTHR43009">
    <property type="entry name" value="HOMOGENTISATE SOLANESYLTRANSFERASE, CHLOROPLASTIC"/>
    <property type="match status" value="1"/>
</dbReference>
<dbReference type="Gene3D" id="1.10.357.140">
    <property type="entry name" value="UbiA prenyltransferase"/>
    <property type="match status" value="1"/>
</dbReference>
<evidence type="ECO:0000256" key="4">
    <source>
        <dbReference type="ARBA" id="ARBA00022692"/>
    </source>
</evidence>
<evidence type="ECO:0000313" key="9">
    <source>
        <dbReference type="Proteomes" id="UP001237642"/>
    </source>
</evidence>
<accession>A0AAD8I485</accession>
<dbReference type="EMBL" id="JAUIZM010000006">
    <property type="protein sequence ID" value="KAK1378326.1"/>
    <property type="molecule type" value="Genomic_DNA"/>
</dbReference>
<feature type="transmembrane region" description="Helical" evidence="7">
    <location>
        <begin position="348"/>
        <end position="367"/>
    </location>
</feature>
<keyword evidence="9" id="KW-1185">Reference proteome</keyword>
<dbReference type="GO" id="GO:0031969">
    <property type="term" value="C:chloroplast membrane"/>
    <property type="evidence" value="ECO:0007669"/>
    <property type="project" value="UniProtKB-SubCell"/>
</dbReference>
<dbReference type="InterPro" id="IPR044878">
    <property type="entry name" value="UbiA_sf"/>
</dbReference>
<keyword evidence="4 7" id="KW-0812">Transmembrane</keyword>
<dbReference type="GO" id="GO:0004659">
    <property type="term" value="F:prenyltransferase activity"/>
    <property type="evidence" value="ECO:0007669"/>
    <property type="project" value="UniProtKB-ARBA"/>
</dbReference>
<dbReference type="NCBIfam" id="NF009525">
    <property type="entry name" value="PRK12887.1"/>
    <property type="match status" value="1"/>
</dbReference>
<evidence type="ECO:0000256" key="2">
    <source>
        <dbReference type="ARBA" id="ARBA00005985"/>
    </source>
</evidence>
<keyword evidence="3" id="KW-0808">Transferase</keyword>
<dbReference type="AlphaFoldDB" id="A0AAD8I485"/>
<feature type="transmembrane region" description="Helical" evidence="7">
    <location>
        <begin position="271"/>
        <end position="293"/>
    </location>
</feature>